<reference evidence="5 6" key="1">
    <citation type="submission" date="2018-01" db="EMBL/GenBank/DDBJ databases">
        <title>Superficieibacter electus gen. nov., sp. nov., an extended-spectrum beta-lactamase possessing member of the Enterobacteriaceae family, isolated from intensive care unit surfaces.</title>
        <authorList>
            <person name="Potter R.F."/>
            <person name="D'Souza A.W."/>
        </authorList>
    </citation>
    <scope>NUCLEOTIDE SEQUENCE [LARGE SCALE GENOMIC DNA]</scope>
    <source>
        <strain evidence="4 6">BP-1</strain>
        <strain evidence="3 5">BP-2</strain>
    </source>
</reference>
<dbReference type="EMBL" id="PQGD01000014">
    <property type="protein sequence ID" value="POP46530.1"/>
    <property type="molecule type" value="Genomic_DNA"/>
</dbReference>
<comment type="caution">
    <text evidence="4">The sequence shown here is derived from an EMBL/GenBank/DDBJ whole genome shotgun (WGS) entry which is preliminary data.</text>
</comment>
<dbReference type="GO" id="GO:0044010">
    <property type="term" value="P:single-species biofilm formation"/>
    <property type="evidence" value="ECO:0007669"/>
    <property type="project" value="InterPro"/>
</dbReference>
<evidence type="ECO:0000313" key="3">
    <source>
        <dbReference type="EMBL" id="POP43035.1"/>
    </source>
</evidence>
<dbReference type="InterPro" id="IPR013321">
    <property type="entry name" value="Arc_rbn_hlx_hlx"/>
</dbReference>
<accession>A0A2P5GLV7</accession>
<evidence type="ECO:0000256" key="1">
    <source>
        <dbReference type="ARBA" id="ARBA00010562"/>
    </source>
</evidence>
<dbReference type="InterPro" id="IPR007337">
    <property type="entry name" value="RelB/DinJ"/>
</dbReference>
<dbReference type="Gene3D" id="1.10.1220.10">
    <property type="entry name" value="Met repressor-like"/>
    <property type="match status" value="1"/>
</dbReference>
<dbReference type="GO" id="GO:0006351">
    <property type="term" value="P:DNA-templated transcription"/>
    <property type="evidence" value="ECO:0007669"/>
    <property type="project" value="TreeGrafter"/>
</dbReference>
<dbReference type="GO" id="GO:0015643">
    <property type="term" value="F:toxic substance binding"/>
    <property type="evidence" value="ECO:0007669"/>
    <property type="project" value="InterPro"/>
</dbReference>
<dbReference type="EMBL" id="PQGE01000016">
    <property type="protein sequence ID" value="POP43035.1"/>
    <property type="molecule type" value="Genomic_DNA"/>
</dbReference>
<dbReference type="PIRSF" id="PIRSF003108">
    <property type="entry name" value="DinJ"/>
    <property type="match status" value="1"/>
</dbReference>
<keyword evidence="2" id="KW-1277">Toxin-antitoxin system</keyword>
<comment type="similarity">
    <text evidence="1">Belongs to the RelB/DinJ antitoxin family.</text>
</comment>
<gene>
    <name evidence="4" type="ORF">CHU32_17585</name>
    <name evidence="3" type="ORF">CHU33_17485</name>
</gene>
<evidence type="ECO:0000313" key="4">
    <source>
        <dbReference type="EMBL" id="POP46530.1"/>
    </source>
</evidence>
<organism evidence="4 6">
    <name type="scientific">Superficieibacter electus</name>
    <dbReference type="NCBI Taxonomy" id="2022662"/>
    <lineage>
        <taxon>Bacteria</taxon>
        <taxon>Pseudomonadati</taxon>
        <taxon>Pseudomonadota</taxon>
        <taxon>Gammaproteobacteria</taxon>
        <taxon>Enterobacterales</taxon>
        <taxon>Enterobacteriaceae</taxon>
        <taxon>Superficieibacter</taxon>
    </lineage>
</organism>
<dbReference type="PANTHER" id="PTHR38781">
    <property type="entry name" value="ANTITOXIN DINJ-RELATED"/>
    <property type="match status" value="1"/>
</dbReference>
<name>A0A2P5GLV7_9ENTR</name>
<dbReference type="NCBIfam" id="TIGR02384">
    <property type="entry name" value="RelB_DinJ"/>
    <property type="match status" value="1"/>
</dbReference>
<dbReference type="AlphaFoldDB" id="A0A2P5GLV7"/>
<dbReference type="InterPro" id="IPR026262">
    <property type="entry name" value="DinJ"/>
</dbReference>
<dbReference type="PANTHER" id="PTHR38781:SF1">
    <property type="entry name" value="ANTITOXIN DINJ-RELATED"/>
    <property type="match status" value="1"/>
</dbReference>
<dbReference type="Proteomes" id="UP000247005">
    <property type="component" value="Unassembled WGS sequence"/>
</dbReference>
<evidence type="ECO:0000256" key="2">
    <source>
        <dbReference type="ARBA" id="ARBA00022649"/>
    </source>
</evidence>
<dbReference type="Proteomes" id="UP000237073">
    <property type="component" value="Unassembled WGS sequence"/>
</dbReference>
<proteinExistence type="inferred from homology"/>
<dbReference type="OrthoDB" id="3174560at2"/>
<protein>
    <submittedName>
        <fullName evidence="4">Type II toxin-antitoxin system antitoxin, RelB/DinJ family</fullName>
    </submittedName>
</protein>
<evidence type="ECO:0000313" key="5">
    <source>
        <dbReference type="Proteomes" id="UP000237073"/>
    </source>
</evidence>
<dbReference type="GO" id="GO:0000987">
    <property type="term" value="F:cis-regulatory region sequence-specific DNA binding"/>
    <property type="evidence" value="ECO:0007669"/>
    <property type="project" value="InterPro"/>
</dbReference>
<dbReference type="GO" id="GO:0006355">
    <property type="term" value="P:regulation of DNA-templated transcription"/>
    <property type="evidence" value="ECO:0007669"/>
    <property type="project" value="InterPro"/>
</dbReference>
<keyword evidence="5" id="KW-1185">Reference proteome</keyword>
<dbReference type="RefSeq" id="WP_103677353.1">
    <property type="nucleotide sequence ID" value="NZ_PQGD01000014.1"/>
</dbReference>
<dbReference type="Pfam" id="PF04221">
    <property type="entry name" value="RelB"/>
    <property type="match status" value="1"/>
</dbReference>
<sequence>MDTRINTRISEELKSDVTHVLTGCGLTVSAAIRLFLEKVVQTQGLPFEVTRRPSPKTAAALRETQDILNSRSARFDSMDAMLKGLNGNGEQEK</sequence>
<evidence type="ECO:0000313" key="6">
    <source>
        <dbReference type="Proteomes" id="UP000247005"/>
    </source>
</evidence>